<dbReference type="Pfam" id="PF09133">
    <property type="entry name" value="SANTA"/>
    <property type="match status" value="1"/>
</dbReference>
<sequence length="867" mass="95277">MGPEEDVRSSAFLAKPSVAPSSSFAPATPFSPSFPADKKSVFLFDWWLIKAESGVEGKRLAVGGFTTRQHATRLFSSAPIIKRNDAYTLETADGVTVVVQGMINKERTQDNGFPLEVCNHFLIGFPYNWDHYADEYSNKRSTSTSPGNLSSLDEAFKDSTDRTASTFPVLLDEFPICRVLNFLTSGGDNLTTNFSDYLKNLSMSASAESEMQKSSSYLMEGLGKHNMDNNDGHIVGSASSVEHHAEVRTCSKEEEYSRKNLNEGDGYRITVSKQELVDMRKKASSNNSRKMETCSNLFSFISVNNNSTNHLQVSVDQKLDAEGCNNPVEEGRSSISNSPLLQDVKHLDYSEKLGDDAAGRLCHSDKSIINDTDGLPIPTNLDNKDAYSPHVKIDVKLKISDVKGTSKARTWQEGSVGTRYVEGELNGFDHSKISKHCSTSNEGESSSDEINGMCLNTLEKSKNCNIPSVENPTTQMCSTVDIELTGDSEMDMCCQKEPLVKVIEEKERKKDSIQKQNQDCTECIGQKDFVHFSASAEMMPLAEDKLTGKTTSTGTEEQLSAIKGHNYPYVSGTCTRGGVTLGIPASVSRSEGSKGKSVLSSKIKVKRVSKNYEVASTKPETGENKPNHLNSEEKGFKHTSEYHASVKGDMKDASTGSPVQDPTIVSQNCTFDSFKQELGADPLKCRLQSSLLSSHAATKELEKQNDGLAVDHIAMENNSHSNGSPRYSTKYAVQSDIPVMNYSSEDKSLEMIYKTVPKVSVAEESNKSKGLHTSRRKMLRQVSYVHQSPLTRNKAKKSNVALSESLNFRRSRSGRLIVPPIDNGCQQIIYDADGSITGIMSAYNVLSSPSQGSKSEPAKRRKKFMNT</sequence>
<organism evidence="3 4">
    <name type="scientific">Musa balbisiana</name>
    <name type="common">Banana</name>
    <dbReference type="NCBI Taxonomy" id="52838"/>
    <lineage>
        <taxon>Eukaryota</taxon>
        <taxon>Viridiplantae</taxon>
        <taxon>Streptophyta</taxon>
        <taxon>Embryophyta</taxon>
        <taxon>Tracheophyta</taxon>
        <taxon>Spermatophyta</taxon>
        <taxon>Magnoliopsida</taxon>
        <taxon>Liliopsida</taxon>
        <taxon>Zingiberales</taxon>
        <taxon>Musaceae</taxon>
        <taxon>Musa</taxon>
    </lineage>
</organism>
<reference evidence="3 4" key="1">
    <citation type="journal article" date="2019" name="Nat. Plants">
        <title>Genome sequencing of Musa balbisiana reveals subgenome evolution and function divergence in polyploid bananas.</title>
        <authorList>
            <person name="Yao X."/>
        </authorList>
    </citation>
    <scope>NUCLEOTIDE SEQUENCE [LARGE SCALE GENOMIC DNA]</scope>
    <source>
        <strain evidence="4">cv. DH-PKW</strain>
        <tissue evidence="3">Leaves</tissue>
    </source>
</reference>
<proteinExistence type="predicted"/>
<dbReference type="PANTHER" id="PTHR35311">
    <property type="entry name" value="KINETOCHORE-ASSOCIATED PROTEIN KNL-2 HOMOLOG"/>
    <property type="match status" value="1"/>
</dbReference>
<dbReference type="Proteomes" id="UP000317650">
    <property type="component" value="Chromosome 6"/>
</dbReference>
<dbReference type="InterPro" id="IPR015216">
    <property type="entry name" value="SANTA"/>
</dbReference>
<dbReference type="STRING" id="52838.A0A4S8IQ32"/>
<comment type="caution">
    <text evidence="3">The sequence shown here is derived from an EMBL/GenBank/DDBJ whole genome shotgun (WGS) entry which is preliminary data.</text>
</comment>
<gene>
    <name evidence="3" type="ORF">C4D60_Mb06t22800</name>
</gene>
<feature type="region of interest" description="Disordered" evidence="1">
    <location>
        <begin position="847"/>
        <end position="867"/>
    </location>
</feature>
<dbReference type="InterPro" id="IPR053090">
    <property type="entry name" value="Centromere_KNL-2_homolog"/>
</dbReference>
<keyword evidence="4" id="KW-1185">Reference proteome</keyword>
<evidence type="ECO:0000259" key="2">
    <source>
        <dbReference type="Pfam" id="PF09133"/>
    </source>
</evidence>
<feature type="domain" description="SANTA" evidence="2">
    <location>
        <begin position="41"/>
        <end position="132"/>
    </location>
</feature>
<dbReference type="EMBL" id="PYDT01000009">
    <property type="protein sequence ID" value="THU50675.1"/>
    <property type="molecule type" value="Genomic_DNA"/>
</dbReference>
<evidence type="ECO:0000313" key="4">
    <source>
        <dbReference type="Proteomes" id="UP000317650"/>
    </source>
</evidence>
<evidence type="ECO:0000256" key="1">
    <source>
        <dbReference type="SAM" id="MobiDB-lite"/>
    </source>
</evidence>
<dbReference type="AlphaFoldDB" id="A0A4S8IQ32"/>
<dbReference type="PANTHER" id="PTHR35311:SF1">
    <property type="entry name" value="PROTEIN EMBRYO DEFECTIVE 1674"/>
    <property type="match status" value="1"/>
</dbReference>
<evidence type="ECO:0000313" key="3">
    <source>
        <dbReference type="EMBL" id="THU50675.1"/>
    </source>
</evidence>
<protein>
    <recommendedName>
        <fullName evidence="2">SANTA domain-containing protein</fullName>
    </recommendedName>
</protein>
<accession>A0A4S8IQ32</accession>
<name>A0A4S8IQ32_MUSBA</name>